<evidence type="ECO:0000313" key="3">
    <source>
        <dbReference type="Proteomes" id="UP001595867"/>
    </source>
</evidence>
<evidence type="ECO:0000313" key="2">
    <source>
        <dbReference type="EMBL" id="MFC4072660.1"/>
    </source>
</evidence>
<evidence type="ECO:0008006" key="4">
    <source>
        <dbReference type="Google" id="ProtNLM"/>
    </source>
</evidence>
<name>A0ABV8JG21_9ACTN</name>
<evidence type="ECO:0000256" key="1">
    <source>
        <dbReference type="SAM" id="SignalP"/>
    </source>
</evidence>
<sequence>MGERTISRKAFTTLAAACAVAALAPATPATAAPAVATSITLDRSGGFAGRQETFTVDGTTPGGRPSLRMTSTPQFLRLRGSYQPKNPCCDRYAYELTVTYRGGFRKTVSTVQGTTAPRILWDVIGEVERVGTSSR</sequence>
<organism evidence="2 3">
    <name type="scientific">Actinoplanes subglobosus</name>
    <dbReference type="NCBI Taxonomy" id="1547892"/>
    <lineage>
        <taxon>Bacteria</taxon>
        <taxon>Bacillati</taxon>
        <taxon>Actinomycetota</taxon>
        <taxon>Actinomycetes</taxon>
        <taxon>Micromonosporales</taxon>
        <taxon>Micromonosporaceae</taxon>
        <taxon>Actinoplanes</taxon>
    </lineage>
</organism>
<proteinExistence type="predicted"/>
<dbReference type="InterPro" id="IPR006311">
    <property type="entry name" value="TAT_signal"/>
</dbReference>
<feature type="signal peptide" evidence="1">
    <location>
        <begin position="1"/>
        <end position="31"/>
    </location>
</feature>
<reference evidence="3" key="1">
    <citation type="journal article" date="2019" name="Int. J. Syst. Evol. Microbiol.">
        <title>The Global Catalogue of Microorganisms (GCM) 10K type strain sequencing project: providing services to taxonomists for standard genome sequencing and annotation.</title>
        <authorList>
            <consortium name="The Broad Institute Genomics Platform"/>
            <consortium name="The Broad Institute Genome Sequencing Center for Infectious Disease"/>
            <person name="Wu L."/>
            <person name="Ma J."/>
        </authorList>
    </citation>
    <scope>NUCLEOTIDE SEQUENCE [LARGE SCALE GENOMIC DNA]</scope>
    <source>
        <strain evidence="3">TBRC 5832</strain>
    </source>
</reference>
<protein>
    <recommendedName>
        <fullName evidence="4">Secreted protein</fullName>
    </recommendedName>
</protein>
<dbReference type="EMBL" id="JBHSBL010000041">
    <property type="protein sequence ID" value="MFC4072660.1"/>
    <property type="molecule type" value="Genomic_DNA"/>
</dbReference>
<comment type="caution">
    <text evidence="2">The sequence shown here is derived from an EMBL/GenBank/DDBJ whole genome shotgun (WGS) entry which is preliminary data.</text>
</comment>
<dbReference type="PROSITE" id="PS51318">
    <property type="entry name" value="TAT"/>
    <property type="match status" value="1"/>
</dbReference>
<dbReference type="Proteomes" id="UP001595867">
    <property type="component" value="Unassembled WGS sequence"/>
</dbReference>
<accession>A0ABV8JG21</accession>
<keyword evidence="3" id="KW-1185">Reference proteome</keyword>
<gene>
    <name evidence="2" type="ORF">ACFO0C_47675</name>
</gene>
<keyword evidence="1" id="KW-0732">Signal</keyword>
<dbReference type="RefSeq" id="WP_378073533.1">
    <property type="nucleotide sequence ID" value="NZ_JBHSBL010000041.1"/>
</dbReference>
<feature type="chain" id="PRO_5046477466" description="Secreted protein" evidence="1">
    <location>
        <begin position="32"/>
        <end position="135"/>
    </location>
</feature>